<feature type="domain" description="ABC transmembrane type-1" evidence="8">
    <location>
        <begin position="38"/>
        <end position="236"/>
    </location>
</feature>
<keyword evidence="2 7" id="KW-0813">Transport</keyword>
<dbReference type="PANTHER" id="PTHR30450:SF14">
    <property type="entry name" value="TRANSPORTER, PERMEASE PROTEIN, PUTATIVE-RELATED"/>
    <property type="match status" value="1"/>
</dbReference>
<sequence length="244" mass="26157">MSSQFLNHLWVTQASTLNSAAWMDFSSYVADGEFIRALIETLQIVAITLVAGGIIGIAVGVVLWGCRKGSLFENVAVYNIVDVCINLIRPIPFIIFLAAIQPVTIALIGTSIGTAAAICPMIVACSVASSRLVEQNLLSVDSGVIEAARSMGVSKWGIVKTVLIPEALAPLILSYAFLFIGVLDMSAMAGYIGGGGLGNFAIAYGYQKFNPYVTWTCVIIMIILVQLVQFIANRLANHLLRRTK</sequence>
<feature type="transmembrane region" description="Helical" evidence="7">
    <location>
        <begin position="105"/>
        <end position="128"/>
    </location>
</feature>
<evidence type="ECO:0000313" key="10">
    <source>
        <dbReference type="Proteomes" id="UP000005947"/>
    </source>
</evidence>
<dbReference type="GO" id="GO:0048473">
    <property type="term" value="P:D-methionine transmembrane transport"/>
    <property type="evidence" value="ECO:0007669"/>
    <property type="project" value="TreeGrafter"/>
</dbReference>
<dbReference type="SUPFAM" id="SSF161098">
    <property type="entry name" value="MetI-like"/>
    <property type="match status" value="1"/>
</dbReference>
<dbReference type="Proteomes" id="UP000005947">
    <property type="component" value="Unassembled WGS sequence"/>
</dbReference>
<feature type="transmembrane region" description="Helical" evidence="7">
    <location>
        <begin position="76"/>
        <end position="99"/>
    </location>
</feature>
<proteinExistence type="inferred from homology"/>
<dbReference type="InterPro" id="IPR035906">
    <property type="entry name" value="MetI-like_sf"/>
</dbReference>
<dbReference type="CDD" id="cd06261">
    <property type="entry name" value="TM_PBP2"/>
    <property type="match status" value="1"/>
</dbReference>
<feature type="transmembrane region" description="Helical" evidence="7">
    <location>
        <begin position="168"/>
        <end position="192"/>
    </location>
</feature>
<keyword evidence="4 7" id="KW-0812">Transmembrane</keyword>
<dbReference type="RefSeq" id="WP_006302271.1">
    <property type="nucleotide sequence ID" value="NZ_ACGK02000001.1"/>
</dbReference>
<feature type="transmembrane region" description="Helical" evidence="7">
    <location>
        <begin position="212"/>
        <end position="232"/>
    </location>
</feature>
<feature type="transmembrane region" description="Helical" evidence="7">
    <location>
        <begin position="44"/>
        <end position="64"/>
    </location>
</feature>
<evidence type="ECO:0000256" key="7">
    <source>
        <dbReference type="RuleBase" id="RU363032"/>
    </source>
</evidence>
<evidence type="ECO:0000256" key="3">
    <source>
        <dbReference type="ARBA" id="ARBA00022475"/>
    </source>
</evidence>
<evidence type="ECO:0000259" key="8">
    <source>
        <dbReference type="PROSITE" id="PS50928"/>
    </source>
</evidence>
<dbReference type="InterPro" id="IPR000515">
    <property type="entry name" value="MetI-like"/>
</dbReference>
<evidence type="ECO:0000256" key="6">
    <source>
        <dbReference type="ARBA" id="ARBA00023136"/>
    </source>
</evidence>
<accession>F1T5T0</accession>
<keyword evidence="10" id="KW-1185">Reference proteome</keyword>
<comment type="similarity">
    <text evidence="7">Belongs to the binding-protein-dependent transport system permease family.</text>
</comment>
<evidence type="ECO:0000256" key="4">
    <source>
        <dbReference type="ARBA" id="ARBA00022692"/>
    </source>
</evidence>
<dbReference type="AlphaFoldDB" id="F1T5T0"/>
<dbReference type="Gene3D" id="1.10.3720.10">
    <property type="entry name" value="MetI-like"/>
    <property type="match status" value="1"/>
</dbReference>
<keyword evidence="6 7" id="KW-0472">Membrane</keyword>
<dbReference type="OrthoDB" id="9793490at2"/>
<organism evidence="9 10">
    <name type="scientific">Fannyhessea vaginae DSM 15829</name>
    <dbReference type="NCBI Taxonomy" id="525256"/>
    <lineage>
        <taxon>Bacteria</taxon>
        <taxon>Bacillati</taxon>
        <taxon>Actinomycetota</taxon>
        <taxon>Coriobacteriia</taxon>
        <taxon>Coriobacteriales</taxon>
        <taxon>Atopobiaceae</taxon>
        <taxon>Fannyhessea</taxon>
    </lineage>
</organism>
<name>F1T5T0_9ACTN</name>
<protein>
    <submittedName>
        <fullName evidence="9">ABC transporter, permease protein</fullName>
    </submittedName>
</protein>
<dbReference type="PANTHER" id="PTHR30450">
    <property type="entry name" value="ABC TRANSPORTER PERMEASE"/>
    <property type="match status" value="1"/>
</dbReference>
<dbReference type="GeneID" id="93210915"/>
<comment type="subcellular location">
    <subcellularLocation>
        <location evidence="1 7">Cell membrane</location>
        <topology evidence="1 7">Multi-pass membrane protein</topology>
    </subcellularLocation>
</comment>
<dbReference type="Pfam" id="PF00528">
    <property type="entry name" value="BPD_transp_1"/>
    <property type="match status" value="1"/>
</dbReference>
<dbReference type="EMBL" id="ACGK02000001">
    <property type="protein sequence ID" value="EGF23214.1"/>
    <property type="molecule type" value="Genomic_DNA"/>
</dbReference>
<evidence type="ECO:0000313" key="9">
    <source>
        <dbReference type="EMBL" id="EGF23214.1"/>
    </source>
</evidence>
<dbReference type="eggNOG" id="COG2011">
    <property type="taxonomic scope" value="Bacteria"/>
</dbReference>
<comment type="caution">
    <text evidence="9">The sequence shown here is derived from an EMBL/GenBank/DDBJ whole genome shotgun (WGS) entry which is preliminary data.</text>
</comment>
<dbReference type="InterPro" id="IPR051322">
    <property type="entry name" value="AA_ABC_Transporter_Permease"/>
</dbReference>
<evidence type="ECO:0000256" key="1">
    <source>
        <dbReference type="ARBA" id="ARBA00004651"/>
    </source>
</evidence>
<evidence type="ECO:0000256" key="5">
    <source>
        <dbReference type="ARBA" id="ARBA00022989"/>
    </source>
</evidence>
<dbReference type="PROSITE" id="PS50928">
    <property type="entry name" value="ABC_TM1"/>
    <property type="match status" value="1"/>
</dbReference>
<gene>
    <name evidence="9" type="ORF">HMPREF0091_10161</name>
</gene>
<keyword evidence="3" id="KW-1003">Cell membrane</keyword>
<reference evidence="9 10" key="1">
    <citation type="submission" date="2011-02" db="EMBL/GenBank/DDBJ databases">
        <authorList>
            <person name="Muzny D."/>
            <person name="Qin X."/>
            <person name="Buhay C."/>
            <person name="Dugan-Rocha S."/>
            <person name="Ding Y."/>
            <person name="Chen G."/>
            <person name="Hawes A."/>
            <person name="Holder M."/>
            <person name="Jhangiani S."/>
            <person name="Johnson A."/>
            <person name="Khan Z."/>
            <person name="Li Z."/>
            <person name="Liu W."/>
            <person name="Liu X."/>
            <person name="Perez L."/>
            <person name="Shen H."/>
            <person name="Wang Q."/>
            <person name="Watt J."/>
            <person name="Xi L."/>
            <person name="Xin Y."/>
            <person name="Zhou J."/>
            <person name="Deng J."/>
            <person name="Jiang H."/>
            <person name="Liu Y."/>
            <person name="Qu J."/>
            <person name="Song X.-Z."/>
            <person name="Zhang L."/>
            <person name="Villasana D."/>
            <person name="Johnson A."/>
            <person name="Liu J."/>
            <person name="Liyanage D."/>
            <person name="Lorensuhewa L."/>
            <person name="Robinson T."/>
            <person name="Song A."/>
            <person name="Song B.-B."/>
            <person name="Dinh H."/>
            <person name="Thornton R."/>
            <person name="Coyle M."/>
            <person name="Francisco L."/>
            <person name="Jackson L."/>
            <person name="Javaid M."/>
            <person name="Korchina V."/>
            <person name="Kovar C."/>
            <person name="Mata R."/>
            <person name="Mathew T."/>
            <person name="Ngo R."/>
            <person name="Nguyen L."/>
            <person name="Nguyen N."/>
            <person name="Okwuonu G."/>
            <person name="Ongeri F."/>
            <person name="Pham C."/>
            <person name="Simmons D."/>
            <person name="Wilczek-Boney K."/>
            <person name="Hale W."/>
            <person name="Jakkamsetti A."/>
            <person name="Pham P."/>
            <person name="Ruth R."/>
            <person name="San Lucas F."/>
            <person name="Warren J."/>
            <person name="Zhang J."/>
            <person name="Zhao Z."/>
            <person name="Zhou C."/>
            <person name="Zhu D."/>
            <person name="Lee S."/>
            <person name="Bess C."/>
            <person name="Blankenburg K."/>
            <person name="Forbes L."/>
            <person name="Fu Q."/>
            <person name="Gubbala S."/>
            <person name="Hirani K."/>
            <person name="Jayaseelan J.C."/>
            <person name="Lara F."/>
            <person name="Munidasa M."/>
            <person name="Palculict T."/>
            <person name="Patil S."/>
            <person name="Pu L.-L."/>
            <person name="Saada N."/>
            <person name="Tang L."/>
            <person name="Weissenberger G."/>
            <person name="Zhu Y."/>
            <person name="Hemphill L."/>
            <person name="Shang Y."/>
            <person name="Youmans B."/>
            <person name="Ayvaz T."/>
            <person name="Ross M."/>
            <person name="Santibanez J."/>
            <person name="Aqrawi P."/>
            <person name="Gross S."/>
            <person name="Joshi V."/>
            <person name="Fowler G."/>
            <person name="Nazareth L."/>
            <person name="Reid J."/>
            <person name="Worley K."/>
            <person name="Petrosino J."/>
            <person name="Highlander S."/>
            <person name="Gibbs R."/>
        </authorList>
    </citation>
    <scope>NUCLEOTIDE SEQUENCE [LARGE SCALE GENOMIC DNA]</scope>
    <source>
        <strain evidence="9 10">DSM 15829</strain>
    </source>
</reference>
<dbReference type="GO" id="GO:0005886">
    <property type="term" value="C:plasma membrane"/>
    <property type="evidence" value="ECO:0007669"/>
    <property type="project" value="UniProtKB-SubCell"/>
</dbReference>
<evidence type="ECO:0000256" key="2">
    <source>
        <dbReference type="ARBA" id="ARBA00022448"/>
    </source>
</evidence>
<keyword evidence="5 7" id="KW-1133">Transmembrane helix</keyword>